<feature type="compositionally biased region" description="Basic and acidic residues" evidence="1">
    <location>
        <begin position="385"/>
        <end position="405"/>
    </location>
</feature>
<dbReference type="EMBL" id="KZ613498">
    <property type="protein sequence ID" value="PMD17634.1"/>
    <property type="molecule type" value="Genomic_DNA"/>
</dbReference>
<feature type="compositionally biased region" description="Polar residues" evidence="1">
    <location>
        <begin position="92"/>
        <end position="103"/>
    </location>
</feature>
<organism evidence="2 3">
    <name type="scientific">Hyaloscypha hepaticicola</name>
    <dbReference type="NCBI Taxonomy" id="2082293"/>
    <lineage>
        <taxon>Eukaryota</taxon>
        <taxon>Fungi</taxon>
        <taxon>Dikarya</taxon>
        <taxon>Ascomycota</taxon>
        <taxon>Pezizomycotina</taxon>
        <taxon>Leotiomycetes</taxon>
        <taxon>Helotiales</taxon>
        <taxon>Hyaloscyphaceae</taxon>
        <taxon>Hyaloscypha</taxon>
    </lineage>
</organism>
<evidence type="ECO:0000256" key="1">
    <source>
        <dbReference type="SAM" id="MobiDB-lite"/>
    </source>
</evidence>
<accession>A0A2J6PUC0</accession>
<dbReference type="Proteomes" id="UP000235672">
    <property type="component" value="Unassembled WGS sequence"/>
</dbReference>
<sequence>MVNNQIEENRGHETSTTLQNTCTTGTINNPQSNSKPTTRVSSSHKSSAPALQSIQTVEMNSASPVTLRDPTPPDVAGKRGRSKRLRIEQTHRSSPLTQSPNQNDTDDSSTSDSGNDRPHKAPQKEDPHGQPLMDTRPSSIVRLSTAGAMKSLPTPSSNPFQKQTLLASSRDMITPTAAPTDTLHRASQPLSLREHIAPTAVPTITLHRASQSLSAEGIIAPSAAVSARPIARRDNTSAQAVPQRSRSRVAPTTLPRGREIFDAREAIKQIVRAKSSAGISDPQVDTPRMTAAKKRAQEEELVVSRSQAKSSDLAYLASLESAFRDAAFYTPGRDSLYEKQPVQSAPRPQSLYDKQPVQSASRPKSMYDPHPVQSAFPQPSAFKQPQHDEELKRWQQSLWKDDGMM</sequence>
<feature type="compositionally biased region" description="Polar residues" evidence="1">
    <location>
        <begin position="14"/>
        <end position="64"/>
    </location>
</feature>
<feature type="region of interest" description="Disordered" evidence="1">
    <location>
        <begin position="230"/>
        <end position="250"/>
    </location>
</feature>
<proteinExistence type="predicted"/>
<evidence type="ECO:0000313" key="2">
    <source>
        <dbReference type="EMBL" id="PMD17634.1"/>
    </source>
</evidence>
<name>A0A2J6PUC0_9HELO</name>
<evidence type="ECO:0000313" key="3">
    <source>
        <dbReference type="Proteomes" id="UP000235672"/>
    </source>
</evidence>
<reference evidence="2 3" key="1">
    <citation type="submission" date="2016-05" db="EMBL/GenBank/DDBJ databases">
        <title>A degradative enzymes factory behind the ericoid mycorrhizal symbiosis.</title>
        <authorList>
            <consortium name="DOE Joint Genome Institute"/>
            <person name="Martino E."/>
            <person name="Morin E."/>
            <person name="Grelet G."/>
            <person name="Kuo A."/>
            <person name="Kohler A."/>
            <person name="Daghino S."/>
            <person name="Barry K."/>
            <person name="Choi C."/>
            <person name="Cichocki N."/>
            <person name="Clum A."/>
            <person name="Copeland A."/>
            <person name="Hainaut M."/>
            <person name="Haridas S."/>
            <person name="Labutti K."/>
            <person name="Lindquist E."/>
            <person name="Lipzen A."/>
            <person name="Khouja H.-R."/>
            <person name="Murat C."/>
            <person name="Ohm R."/>
            <person name="Olson A."/>
            <person name="Spatafora J."/>
            <person name="Veneault-Fourrey C."/>
            <person name="Henrissat B."/>
            <person name="Grigoriev I."/>
            <person name="Martin F."/>
            <person name="Perotto S."/>
        </authorList>
    </citation>
    <scope>NUCLEOTIDE SEQUENCE [LARGE SCALE GENOMIC DNA]</scope>
    <source>
        <strain evidence="2 3">UAMH 7357</strain>
    </source>
</reference>
<feature type="region of interest" description="Disordered" evidence="1">
    <location>
        <begin position="273"/>
        <end position="297"/>
    </location>
</feature>
<protein>
    <submittedName>
        <fullName evidence="2">Uncharacterized protein</fullName>
    </submittedName>
</protein>
<feature type="compositionally biased region" description="Basic and acidic residues" evidence="1">
    <location>
        <begin position="114"/>
        <end position="128"/>
    </location>
</feature>
<keyword evidence="3" id="KW-1185">Reference proteome</keyword>
<feature type="region of interest" description="Disordered" evidence="1">
    <location>
        <begin position="338"/>
        <end position="405"/>
    </location>
</feature>
<gene>
    <name evidence="2" type="ORF">NA56DRAFT_728092</name>
</gene>
<feature type="region of interest" description="Disordered" evidence="1">
    <location>
        <begin position="1"/>
        <end position="135"/>
    </location>
</feature>
<dbReference type="AlphaFoldDB" id="A0A2J6PUC0"/>